<evidence type="ECO:0000256" key="1">
    <source>
        <dbReference type="SAM" id="MobiDB-lite"/>
    </source>
</evidence>
<proteinExistence type="predicted"/>
<reference evidence="2 3" key="1">
    <citation type="submission" date="2016-10" db="EMBL/GenBank/DDBJ databases">
        <authorList>
            <person name="de Groot N.N."/>
        </authorList>
    </citation>
    <scope>NUCLEOTIDE SEQUENCE [LARGE SCALE GENOMIC DNA]</scope>
    <source>
        <strain evidence="2 3">OK461</strain>
    </source>
</reference>
<organism evidence="2 3">
    <name type="scientific">Streptomyces mirabilis</name>
    <dbReference type="NCBI Taxonomy" id="68239"/>
    <lineage>
        <taxon>Bacteria</taxon>
        <taxon>Bacillati</taxon>
        <taxon>Actinomycetota</taxon>
        <taxon>Actinomycetes</taxon>
        <taxon>Kitasatosporales</taxon>
        <taxon>Streptomycetaceae</taxon>
        <taxon>Streptomyces</taxon>
    </lineage>
</organism>
<name>A0A1I2T435_9ACTN</name>
<dbReference type="AlphaFoldDB" id="A0A1I2T435"/>
<accession>A0A1I2T435</accession>
<protein>
    <submittedName>
        <fullName evidence="2">Uncharacterized protein</fullName>
    </submittedName>
</protein>
<evidence type="ECO:0000313" key="2">
    <source>
        <dbReference type="EMBL" id="SFG59528.1"/>
    </source>
</evidence>
<sequence>MNLSTVLAAHARRDTTVVSKKKNPAGNEPELSPAFGSEIADGPDEDTETSVLGSIALQ</sequence>
<gene>
    <name evidence="2" type="ORF">SAMN02787118_123105</name>
</gene>
<feature type="compositionally biased region" description="Polar residues" evidence="1">
    <location>
        <begin position="49"/>
        <end position="58"/>
    </location>
</feature>
<dbReference type="EMBL" id="FONR01000023">
    <property type="protein sequence ID" value="SFG59528.1"/>
    <property type="molecule type" value="Genomic_DNA"/>
</dbReference>
<evidence type="ECO:0000313" key="3">
    <source>
        <dbReference type="Proteomes" id="UP000181942"/>
    </source>
</evidence>
<feature type="region of interest" description="Disordered" evidence="1">
    <location>
        <begin position="1"/>
        <end position="58"/>
    </location>
</feature>
<dbReference type="Proteomes" id="UP000181942">
    <property type="component" value="Unassembled WGS sequence"/>
</dbReference>